<dbReference type="InterPro" id="IPR025295">
    <property type="entry name" value="eCIS_core_dom"/>
</dbReference>
<feature type="domain" description="eCIS core" evidence="2">
    <location>
        <begin position="138"/>
        <end position="213"/>
    </location>
</feature>
<evidence type="ECO:0000313" key="4">
    <source>
        <dbReference type="Proteomes" id="UP001485459"/>
    </source>
</evidence>
<evidence type="ECO:0000259" key="2">
    <source>
        <dbReference type="Pfam" id="PF13699"/>
    </source>
</evidence>
<sequence length="480" mass="52048">MKKEKTGTPAAAHTAAPRGMPFFQAKLAVNEPGDAHEKEADAMADQVMRMPAPQGAFGGSGGMMVQRKCAACEQDDEKVQRLPMADRITPVVAPPVQRKCAACEAEEEAHRSGEAPAPVVGAGTESAINGMRGGGQSLPADTRGFMESRFGQDFGNVRVHTGSDAGQLSSHLSARAFTTGNDIFFNNGQFAPHSHSGKQLLAHELTHVVQQKGPLARKAIQRYQWPFQLRQSREVSEARSETISGAPAPYTAWNGTFNWTSRFNIVLDALRGRANLIMRLHTTATPAVQAAWARAIESRWGSRMYLRIQPRGGRLAACKMPIHVDIQWQRRAADAHYSINPQGAGGSTGGRSGSGGTSSMTDWGTADTQDVTHEFGHMIGNAEEYFTTNGTNYATAGRRGFRDVGGGIMNNPAEAARLRHFNLFREQVAIMLRLPSSNVTVIYDDPALEVCKVELGDFPVPRREPSDYPSILEDGETAYA</sequence>
<proteinExistence type="predicted"/>
<evidence type="ECO:0000256" key="1">
    <source>
        <dbReference type="SAM" id="MobiDB-lite"/>
    </source>
</evidence>
<feature type="compositionally biased region" description="Gly residues" evidence="1">
    <location>
        <begin position="343"/>
        <end position="356"/>
    </location>
</feature>
<reference evidence="4" key="1">
    <citation type="submission" date="2024-03" db="EMBL/GenBank/DDBJ databases">
        <title>Chitinophaga horti sp. nov., isolated from garden soil.</title>
        <authorList>
            <person name="Lee D.S."/>
            <person name="Han D.M."/>
            <person name="Baek J.H."/>
            <person name="Choi D.G."/>
            <person name="Jeon J.H."/>
            <person name="Jeon C.O."/>
        </authorList>
    </citation>
    <scope>NUCLEOTIDE SEQUENCE [LARGE SCALE GENOMIC DNA]</scope>
    <source>
        <strain evidence="4">GPA1</strain>
    </source>
</reference>
<protein>
    <submittedName>
        <fullName evidence="3">DUF4157 domain-containing protein</fullName>
    </submittedName>
</protein>
<dbReference type="RefSeq" id="WP_341834756.1">
    <property type="nucleotide sequence ID" value="NZ_CP149822.1"/>
</dbReference>
<name>A0ABZ2YJL3_9BACT</name>
<keyword evidence="4" id="KW-1185">Reference proteome</keyword>
<accession>A0ABZ2YJL3</accession>
<dbReference type="EMBL" id="CP149822">
    <property type="protein sequence ID" value="WZN39788.1"/>
    <property type="molecule type" value="Genomic_DNA"/>
</dbReference>
<dbReference type="Proteomes" id="UP001485459">
    <property type="component" value="Chromosome"/>
</dbReference>
<evidence type="ECO:0000313" key="3">
    <source>
        <dbReference type="EMBL" id="WZN39788.1"/>
    </source>
</evidence>
<organism evidence="3 4">
    <name type="scientific">Chitinophaga pollutisoli</name>
    <dbReference type="NCBI Taxonomy" id="3133966"/>
    <lineage>
        <taxon>Bacteria</taxon>
        <taxon>Pseudomonadati</taxon>
        <taxon>Bacteroidota</taxon>
        <taxon>Chitinophagia</taxon>
        <taxon>Chitinophagales</taxon>
        <taxon>Chitinophagaceae</taxon>
        <taxon>Chitinophaga</taxon>
    </lineage>
</organism>
<feature type="region of interest" description="Disordered" evidence="1">
    <location>
        <begin position="339"/>
        <end position="365"/>
    </location>
</feature>
<gene>
    <name evidence="3" type="ORF">WJU16_17560</name>
</gene>
<dbReference type="Pfam" id="PF13699">
    <property type="entry name" value="eCIS_core"/>
    <property type="match status" value="1"/>
</dbReference>